<protein>
    <submittedName>
        <fullName evidence="1">Uncharacterized protein</fullName>
    </submittedName>
</protein>
<evidence type="ECO:0000313" key="2">
    <source>
        <dbReference type="Proteomes" id="UP001057402"/>
    </source>
</evidence>
<evidence type="ECO:0000313" key="1">
    <source>
        <dbReference type="EMBL" id="KAI4382504.1"/>
    </source>
</evidence>
<name>A0ACB9RY45_9MYRT</name>
<sequence>MEVVSSETIKPSFPTPAHLRSHKLCLCDQLSPVFYIPLVLYYPMPHALVTTGAADVTRRLKSSLSLVLARFYPLAGRIKDNFLIECNDEGVKFVETRADCRLSELLVSPDPSLLNMLLPIEMESPEASTGFLFLVQVNFFTCGGLAMGMCISHKVADGFTLSDLITSWAKLSTGEEIVSKPPRFDASTFFPPSSCLQALPVVELPKEKSVTRRFVFDPSNISELVAMARSEHVPHPTRLEVVCALIWRCVTLASRRSTRAFGERSVFSQAVNIRPRMSPPLSESTVGDLVVVFLAEAESGKGEDDLSLRELVRKLREEKEEFLGNFMRKEMAGEAATGALLRMAETVGGLLKGGGVELYSSSSWCGFPVYDADFGWGKPVWVSLVSMAFKNTIIIMNKRGGEGMEVWLTLTEDHMAEVDRDEEVHRLATVNPGIDW</sequence>
<accession>A0ACB9RY45</accession>
<reference evidence="2" key="1">
    <citation type="journal article" date="2023" name="Front. Plant Sci.">
        <title>Chromosomal-level genome assembly of Melastoma candidum provides insights into trichome evolution.</title>
        <authorList>
            <person name="Zhong Y."/>
            <person name="Wu W."/>
            <person name="Sun C."/>
            <person name="Zou P."/>
            <person name="Liu Y."/>
            <person name="Dai S."/>
            <person name="Zhou R."/>
        </authorList>
    </citation>
    <scope>NUCLEOTIDE SEQUENCE [LARGE SCALE GENOMIC DNA]</scope>
</reference>
<dbReference type="EMBL" id="CM042882">
    <property type="protein sequence ID" value="KAI4382504.1"/>
    <property type="molecule type" value="Genomic_DNA"/>
</dbReference>
<organism evidence="1 2">
    <name type="scientific">Melastoma candidum</name>
    <dbReference type="NCBI Taxonomy" id="119954"/>
    <lineage>
        <taxon>Eukaryota</taxon>
        <taxon>Viridiplantae</taxon>
        <taxon>Streptophyta</taxon>
        <taxon>Embryophyta</taxon>
        <taxon>Tracheophyta</taxon>
        <taxon>Spermatophyta</taxon>
        <taxon>Magnoliopsida</taxon>
        <taxon>eudicotyledons</taxon>
        <taxon>Gunneridae</taxon>
        <taxon>Pentapetalae</taxon>
        <taxon>rosids</taxon>
        <taxon>malvids</taxon>
        <taxon>Myrtales</taxon>
        <taxon>Melastomataceae</taxon>
        <taxon>Melastomatoideae</taxon>
        <taxon>Melastomateae</taxon>
        <taxon>Melastoma</taxon>
    </lineage>
</organism>
<keyword evidence="2" id="KW-1185">Reference proteome</keyword>
<comment type="caution">
    <text evidence="1">The sequence shown here is derived from an EMBL/GenBank/DDBJ whole genome shotgun (WGS) entry which is preliminary data.</text>
</comment>
<gene>
    <name evidence="1" type="ORF">MLD38_008461</name>
</gene>
<proteinExistence type="predicted"/>
<dbReference type="Proteomes" id="UP001057402">
    <property type="component" value="Chromosome 3"/>
</dbReference>